<dbReference type="Gene3D" id="3.30.470.20">
    <property type="entry name" value="ATP-grasp fold, B domain"/>
    <property type="match status" value="1"/>
</dbReference>
<dbReference type="AlphaFoldDB" id="F5L7Y0"/>
<proteinExistence type="predicted"/>
<comment type="caution">
    <text evidence="3">The sequence shown here is derived from an EMBL/GenBank/DDBJ whole genome shotgun (WGS) entry which is preliminary data.</text>
</comment>
<evidence type="ECO:0000259" key="2">
    <source>
        <dbReference type="PROSITE" id="PS50975"/>
    </source>
</evidence>
<accession>F5L7Y0</accession>
<dbReference type="OrthoDB" id="7869153at2"/>
<dbReference type="Proteomes" id="UP000010716">
    <property type="component" value="Unassembled WGS sequence"/>
</dbReference>
<organism evidence="3 4">
    <name type="scientific">Caldalkalibacillus thermarum (strain TA2.A1)</name>
    <dbReference type="NCBI Taxonomy" id="986075"/>
    <lineage>
        <taxon>Bacteria</taxon>
        <taxon>Bacillati</taxon>
        <taxon>Bacillota</taxon>
        <taxon>Bacilli</taxon>
        <taxon>Bacillales</taxon>
        <taxon>Bacillaceae</taxon>
        <taxon>Caldalkalibacillus</taxon>
    </lineage>
</organism>
<dbReference type="EMBL" id="AFCE01000145">
    <property type="protein sequence ID" value="EGL82568.1"/>
    <property type="molecule type" value="Genomic_DNA"/>
</dbReference>
<dbReference type="RefSeq" id="WP_007505104.1">
    <property type="nucleotide sequence ID" value="NZ_AFCE01000145.1"/>
</dbReference>
<dbReference type="GO" id="GO:0046872">
    <property type="term" value="F:metal ion binding"/>
    <property type="evidence" value="ECO:0007669"/>
    <property type="project" value="InterPro"/>
</dbReference>
<reference evidence="3 4" key="1">
    <citation type="journal article" date="2011" name="J. Bacteriol.">
        <title>Draft genome sequence of the thermoalkaliphilic Caldalkalibacillus thermarum strain TA2.A1.</title>
        <authorList>
            <person name="Kalamorz F."/>
            <person name="Keis S."/>
            <person name="McMillan D.G."/>
            <person name="Olsson K."/>
            <person name="Stanton J.A."/>
            <person name="Stockwell P."/>
            <person name="Black M.A."/>
            <person name="Klingeman D.M."/>
            <person name="Land M.L."/>
            <person name="Han C.S."/>
            <person name="Martin S.L."/>
            <person name="Becher S.A."/>
            <person name="Peddie C.J."/>
            <person name="Morgan H.W."/>
            <person name="Matthies D."/>
            <person name="Preiss L."/>
            <person name="Meier T."/>
            <person name="Brown S.D."/>
            <person name="Cook G.M."/>
        </authorList>
    </citation>
    <scope>NUCLEOTIDE SEQUENCE [LARGE SCALE GENOMIC DNA]</scope>
    <source>
        <strain evidence="3 4">TA2.A1</strain>
    </source>
</reference>
<dbReference type="PROSITE" id="PS50975">
    <property type="entry name" value="ATP_GRASP"/>
    <property type="match status" value="1"/>
</dbReference>
<name>F5L7Y0_CALTT</name>
<dbReference type="InterPro" id="IPR026838">
    <property type="entry name" value="YheC/D"/>
</dbReference>
<dbReference type="Pfam" id="PF14398">
    <property type="entry name" value="ATPgrasp_YheCD"/>
    <property type="match status" value="1"/>
</dbReference>
<evidence type="ECO:0000256" key="1">
    <source>
        <dbReference type="PROSITE-ProRule" id="PRU00409"/>
    </source>
</evidence>
<keyword evidence="1" id="KW-0547">Nucleotide-binding</keyword>
<dbReference type="GO" id="GO:0005524">
    <property type="term" value="F:ATP binding"/>
    <property type="evidence" value="ECO:0007669"/>
    <property type="project" value="UniProtKB-UniRule"/>
</dbReference>
<gene>
    <name evidence="3" type="ORF">CathTA2_1930</name>
</gene>
<dbReference type="eggNOG" id="COG0189">
    <property type="taxonomic scope" value="Bacteria"/>
</dbReference>
<protein>
    <recommendedName>
        <fullName evidence="2">ATP-grasp domain-containing protein</fullName>
    </recommendedName>
</protein>
<dbReference type="SUPFAM" id="SSF56059">
    <property type="entry name" value="Glutathione synthetase ATP-binding domain-like"/>
    <property type="match status" value="1"/>
</dbReference>
<evidence type="ECO:0000313" key="3">
    <source>
        <dbReference type="EMBL" id="EGL82568.1"/>
    </source>
</evidence>
<sequence length="420" mass="47545">MAMTHMRNLKSGLAGLQAANGPLGQNSSFRHLSRLSIHRTQHVLPVAGQSSSQGLHPPPVLAVLVSSTVDTDPPFGELNLFLQEVIYCAAERHMIAYVVTLPALVSLSPPIAGWTYHNGKWHQAHFPVPNVVYNRIPSRKIEHSSVYQRLKQTLQERNIYLFNQTFLNKWLVHHHLSMADELKPFLPETHRFDGKASLAMMLSKYPTVFLKPIHGSLGRGIYKLNRLGEGFTSVYSTLNGEIVKSFPRFKSLVVYLSKRINKNNYIIQEGIPILQLKGRPVDFRALMQKNRQGKWSVTSMVARIGAENRFVSNISRGGEVAKLVETLQKCQIPEIKQIRRSMITIAKRVCQVIDQSLDDHFGELGVDLALTHSGRIYILEVNSKPSKTDHTLLSNNQETKGRPSVHRLLDYCLYLIMYNK</sequence>
<evidence type="ECO:0000313" key="4">
    <source>
        <dbReference type="Proteomes" id="UP000010716"/>
    </source>
</evidence>
<dbReference type="InterPro" id="IPR011761">
    <property type="entry name" value="ATP-grasp"/>
</dbReference>
<feature type="domain" description="ATP-grasp" evidence="2">
    <location>
        <begin position="176"/>
        <end position="413"/>
    </location>
</feature>
<keyword evidence="1" id="KW-0067">ATP-binding</keyword>